<dbReference type="InterPro" id="IPR052704">
    <property type="entry name" value="ECF_Sigma-70_Domain"/>
</dbReference>
<dbReference type="PANTHER" id="PTHR30173">
    <property type="entry name" value="SIGMA 19 FACTOR"/>
    <property type="match status" value="1"/>
</dbReference>
<gene>
    <name evidence="5" type="ORF">EXZ61_08000</name>
</gene>
<dbReference type="InterPro" id="IPR013249">
    <property type="entry name" value="RNA_pol_sigma70_r4_t2"/>
</dbReference>
<feature type="compositionally biased region" description="Basic and acidic residues" evidence="2">
    <location>
        <begin position="9"/>
        <end position="25"/>
    </location>
</feature>
<dbReference type="NCBIfam" id="NF007214">
    <property type="entry name" value="PRK09636.1"/>
    <property type="match status" value="1"/>
</dbReference>
<dbReference type="SUPFAM" id="SSF88946">
    <property type="entry name" value="Sigma2 domain of RNA polymerase sigma factors"/>
    <property type="match status" value="1"/>
</dbReference>
<sequence>MNTNPTDPAPRDSAARADARARDFEQQHSRHLRALAYRMLGSRADAQDIVQDAWLRWSEVDPSTVDNDRAFLSRTVTNLCLDRIGSAQSRKEHYVGMWLPEPLVDDAQDWSPDPQDTTEFAQDVSVAFMLTLERLGPVERAAFLLHDVFGLGYEEVARHLQRSEQACRQLVSRARSRVKGEYARCQVEDEERQRLLYAFAQALVAGDVEKLAGVLAHDAILITDGGGLATAIPQAMHGGDRIAKALVGFNKSVDTATLRYRTAVVNGLPGYVLYTAEGAPLQAVALSPAGDDAPGRLQAVYIIRNPHKLQHLVASAGQSVPVSARSGSL</sequence>
<protein>
    <submittedName>
        <fullName evidence="5">Sigma-70 family RNA polymerase sigma factor</fullName>
    </submittedName>
</protein>
<evidence type="ECO:0000259" key="3">
    <source>
        <dbReference type="Pfam" id="PF04542"/>
    </source>
</evidence>
<dbReference type="InterPro" id="IPR013325">
    <property type="entry name" value="RNA_pol_sigma_r2"/>
</dbReference>
<dbReference type="InterPro" id="IPR013324">
    <property type="entry name" value="RNA_pol_sigma_r3/r4-like"/>
</dbReference>
<comment type="subunit">
    <text evidence="1">Interacts transiently with the RNA polymerase catalytic core formed by RpoA, RpoB, RpoC and RpoZ (2 alpha, 1 beta, 1 beta' and 1 omega subunit) to form the RNA polymerase holoenzyme that can initiate transcription.</text>
</comment>
<dbReference type="InterPro" id="IPR036388">
    <property type="entry name" value="WH-like_DNA-bd_sf"/>
</dbReference>
<evidence type="ECO:0000256" key="1">
    <source>
        <dbReference type="ARBA" id="ARBA00011344"/>
    </source>
</evidence>
<dbReference type="RefSeq" id="WP_142810722.1">
    <property type="nucleotide sequence ID" value="NZ_CP036282.1"/>
</dbReference>
<dbReference type="AlphaFoldDB" id="A0A515ENB0"/>
<evidence type="ECO:0000313" key="5">
    <source>
        <dbReference type="EMBL" id="QDL54114.1"/>
    </source>
</evidence>
<evidence type="ECO:0000259" key="4">
    <source>
        <dbReference type="Pfam" id="PF08281"/>
    </source>
</evidence>
<dbReference type="Proteomes" id="UP000317365">
    <property type="component" value="Chromosome"/>
</dbReference>
<dbReference type="Gene3D" id="1.10.1740.10">
    <property type="match status" value="1"/>
</dbReference>
<evidence type="ECO:0000256" key="2">
    <source>
        <dbReference type="SAM" id="MobiDB-lite"/>
    </source>
</evidence>
<dbReference type="GO" id="GO:0003677">
    <property type="term" value="F:DNA binding"/>
    <property type="evidence" value="ECO:0007669"/>
    <property type="project" value="InterPro"/>
</dbReference>
<dbReference type="SUPFAM" id="SSF54427">
    <property type="entry name" value="NTF2-like"/>
    <property type="match status" value="1"/>
</dbReference>
<feature type="region of interest" description="Disordered" evidence="2">
    <location>
        <begin position="1"/>
        <end position="25"/>
    </location>
</feature>
<dbReference type="NCBIfam" id="TIGR02937">
    <property type="entry name" value="sigma70-ECF"/>
    <property type="match status" value="1"/>
</dbReference>
<dbReference type="Gene3D" id="3.10.450.50">
    <property type="match status" value="1"/>
</dbReference>
<dbReference type="InterPro" id="IPR007627">
    <property type="entry name" value="RNA_pol_sigma70_r2"/>
</dbReference>
<dbReference type="SUPFAM" id="SSF88659">
    <property type="entry name" value="Sigma3 and sigma4 domains of RNA polymerase sigma factors"/>
    <property type="match status" value="1"/>
</dbReference>
<reference evidence="6" key="2">
    <citation type="journal article" date="2020" name="Int. J. Syst. Evol. Microbiol.">
        <title>Genomic insights into a novel species Rhodoferax aquaticus sp. nov., isolated from freshwater.</title>
        <authorList>
            <person name="Li T."/>
            <person name="Zhuo Y."/>
            <person name="Jin C.Z."/>
            <person name="Wu X."/>
            <person name="Ko S.R."/>
            <person name="Jin F.J."/>
            <person name="Ahn C.Y."/>
            <person name="Oh H.M."/>
            <person name="Lee H.G."/>
            <person name="Jin L."/>
        </authorList>
    </citation>
    <scope>NUCLEOTIDE SEQUENCE [LARGE SCALE GENOMIC DNA]</scope>
    <source>
        <strain evidence="6">Gr-4</strain>
    </source>
</reference>
<dbReference type="Pfam" id="PF08281">
    <property type="entry name" value="Sigma70_r4_2"/>
    <property type="match status" value="1"/>
</dbReference>
<reference evidence="6" key="1">
    <citation type="submission" date="2019-02" db="EMBL/GenBank/DDBJ databases">
        <title>Complete genome sequence of Rhodoferax sp. Gr-4.</title>
        <authorList>
            <person name="Jin L."/>
        </authorList>
    </citation>
    <scope>NUCLEOTIDE SEQUENCE [LARGE SCALE GENOMIC DNA]</scope>
    <source>
        <strain evidence="6">Gr-4</strain>
    </source>
</reference>
<dbReference type="GO" id="GO:0016987">
    <property type="term" value="F:sigma factor activity"/>
    <property type="evidence" value="ECO:0007669"/>
    <property type="project" value="InterPro"/>
</dbReference>
<dbReference type="EMBL" id="CP036282">
    <property type="protein sequence ID" value="QDL54114.1"/>
    <property type="molecule type" value="Genomic_DNA"/>
</dbReference>
<accession>A0A515ENB0</accession>
<feature type="domain" description="RNA polymerase sigma factor 70 region 4 type 2" evidence="4">
    <location>
        <begin position="127"/>
        <end position="177"/>
    </location>
</feature>
<evidence type="ECO:0000313" key="6">
    <source>
        <dbReference type="Proteomes" id="UP000317365"/>
    </source>
</evidence>
<dbReference type="Gene3D" id="1.10.10.10">
    <property type="entry name" value="Winged helix-like DNA-binding domain superfamily/Winged helix DNA-binding domain"/>
    <property type="match status" value="1"/>
</dbReference>
<name>A0A515ENB0_9BURK</name>
<dbReference type="Pfam" id="PF04542">
    <property type="entry name" value="Sigma70_r2"/>
    <property type="match status" value="1"/>
</dbReference>
<dbReference type="PANTHER" id="PTHR30173:SF43">
    <property type="entry name" value="ECF RNA POLYMERASE SIGMA FACTOR SIGI-RELATED"/>
    <property type="match status" value="1"/>
</dbReference>
<dbReference type="InterPro" id="IPR014284">
    <property type="entry name" value="RNA_pol_sigma-70_dom"/>
</dbReference>
<feature type="domain" description="RNA polymerase sigma-70 region 2" evidence="3">
    <location>
        <begin position="26"/>
        <end position="88"/>
    </location>
</feature>
<dbReference type="GO" id="GO:0006352">
    <property type="term" value="P:DNA-templated transcription initiation"/>
    <property type="evidence" value="ECO:0007669"/>
    <property type="project" value="InterPro"/>
</dbReference>
<dbReference type="KEGG" id="rhg:EXZ61_08000"/>
<proteinExistence type="predicted"/>
<dbReference type="InterPro" id="IPR032710">
    <property type="entry name" value="NTF2-like_dom_sf"/>
</dbReference>
<keyword evidence="6" id="KW-1185">Reference proteome</keyword>
<organism evidence="5 6">
    <name type="scientific">Rhodoferax aquaticus</name>
    <dbReference type="NCBI Taxonomy" id="2527691"/>
    <lineage>
        <taxon>Bacteria</taxon>
        <taxon>Pseudomonadati</taxon>
        <taxon>Pseudomonadota</taxon>
        <taxon>Betaproteobacteria</taxon>
        <taxon>Burkholderiales</taxon>
        <taxon>Comamonadaceae</taxon>
        <taxon>Rhodoferax</taxon>
    </lineage>
</organism>